<accession>A0ABD1MG47</accession>
<proteinExistence type="predicted"/>
<feature type="signal peptide" evidence="1">
    <location>
        <begin position="1"/>
        <end position="29"/>
    </location>
</feature>
<reference evidence="2 3" key="1">
    <citation type="submission" date="2024-08" db="EMBL/GenBank/DDBJ databases">
        <title>Insights into the chromosomal genome structure of Flemingia macrophylla.</title>
        <authorList>
            <person name="Ding Y."/>
            <person name="Zhao Y."/>
            <person name="Bi W."/>
            <person name="Wu M."/>
            <person name="Zhao G."/>
            <person name="Gong Y."/>
            <person name="Li W."/>
            <person name="Zhang P."/>
        </authorList>
    </citation>
    <scope>NUCLEOTIDE SEQUENCE [LARGE SCALE GENOMIC DNA]</scope>
    <source>
        <strain evidence="2">DYQJB</strain>
        <tissue evidence="2">Leaf</tissue>
    </source>
</reference>
<name>A0ABD1MG47_9FABA</name>
<comment type="caution">
    <text evidence="2">The sequence shown here is derived from an EMBL/GenBank/DDBJ whole genome shotgun (WGS) entry which is preliminary data.</text>
</comment>
<keyword evidence="1" id="KW-0732">Signal</keyword>
<dbReference type="Proteomes" id="UP001603857">
    <property type="component" value="Unassembled WGS sequence"/>
</dbReference>
<feature type="chain" id="PRO_5044849593" evidence="1">
    <location>
        <begin position="30"/>
        <end position="71"/>
    </location>
</feature>
<evidence type="ECO:0000313" key="3">
    <source>
        <dbReference type="Proteomes" id="UP001603857"/>
    </source>
</evidence>
<organism evidence="2 3">
    <name type="scientific">Flemingia macrophylla</name>
    <dbReference type="NCBI Taxonomy" id="520843"/>
    <lineage>
        <taxon>Eukaryota</taxon>
        <taxon>Viridiplantae</taxon>
        <taxon>Streptophyta</taxon>
        <taxon>Embryophyta</taxon>
        <taxon>Tracheophyta</taxon>
        <taxon>Spermatophyta</taxon>
        <taxon>Magnoliopsida</taxon>
        <taxon>eudicotyledons</taxon>
        <taxon>Gunneridae</taxon>
        <taxon>Pentapetalae</taxon>
        <taxon>rosids</taxon>
        <taxon>fabids</taxon>
        <taxon>Fabales</taxon>
        <taxon>Fabaceae</taxon>
        <taxon>Papilionoideae</taxon>
        <taxon>50 kb inversion clade</taxon>
        <taxon>NPAAA clade</taxon>
        <taxon>indigoferoid/millettioid clade</taxon>
        <taxon>Phaseoleae</taxon>
        <taxon>Flemingia</taxon>
    </lineage>
</organism>
<sequence>MDIPVFQSAYMIVSVVAFLAALSSNELHAFQPSVSYDTVTIINQFPHDPLAFTESYRVATYYSVSIQFPLS</sequence>
<protein>
    <submittedName>
        <fullName evidence="2">Uncharacterized protein</fullName>
    </submittedName>
</protein>
<gene>
    <name evidence="2" type="ORF">Fmac_015991</name>
</gene>
<evidence type="ECO:0000313" key="2">
    <source>
        <dbReference type="EMBL" id="KAL2334778.1"/>
    </source>
</evidence>
<evidence type="ECO:0000256" key="1">
    <source>
        <dbReference type="SAM" id="SignalP"/>
    </source>
</evidence>
<keyword evidence="3" id="KW-1185">Reference proteome</keyword>
<dbReference type="EMBL" id="JBGMDY010000005">
    <property type="protein sequence ID" value="KAL2334778.1"/>
    <property type="molecule type" value="Genomic_DNA"/>
</dbReference>
<dbReference type="AlphaFoldDB" id="A0ABD1MG47"/>